<dbReference type="EMBL" id="HBIB01000686">
    <property type="protein sequence ID" value="CAE0238315.1"/>
    <property type="molecule type" value="Transcribed_RNA"/>
</dbReference>
<dbReference type="PANTHER" id="PTHR48010:SF58">
    <property type="entry name" value="RECEPTOR PROTEIN KINASE-LIKE PROTEIN ZAR1"/>
    <property type="match status" value="1"/>
</dbReference>
<dbReference type="Gene3D" id="3.80.10.10">
    <property type="entry name" value="Ribonuclease Inhibitor"/>
    <property type="match status" value="2"/>
</dbReference>
<evidence type="ECO:0000259" key="2">
    <source>
        <dbReference type="Pfam" id="PF08263"/>
    </source>
</evidence>
<reference evidence="4" key="1">
    <citation type="submission" date="2021-01" db="EMBL/GenBank/DDBJ databases">
        <authorList>
            <person name="Corre E."/>
            <person name="Pelletier E."/>
            <person name="Niang G."/>
            <person name="Scheremetjew M."/>
            <person name="Finn R."/>
            <person name="Kale V."/>
            <person name="Holt S."/>
            <person name="Cochrane G."/>
            <person name="Meng A."/>
            <person name="Brown T."/>
            <person name="Cohen L."/>
        </authorList>
    </citation>
    <scope>NUCLEOTIDE SEQUENCE</scope>
    <source>
        <strain evidence="4">NIES-2562</strain>
    </source>
</reference>
<dbReference type="InterPro" id="IPR050994">
    <property type="entry name" value="At_inactive_RLKs"/>
</dbReference>
<gene>
    <name evidence="3" type="ORF">PBIL07802_LOCUS447</name>
    <name evidence="4" type="ORF">PBIL07802_LOCUS456</name>
</gene>
<dbReference type="Pfam" id="PF00560">
    <property type="entry name" value="LRR_1"/>
    <property type="match status" value="2"/>
</dbReference>
<feature type="chain" id="PRO_5036212081" description="Leucine-rich repeat-containing N-terminal plant-type domain-containing protein" evidence="1">
    <location>
        <begin position="18"/>
        <end position="406"/>
    </location>
</feature>
<evidence type="ECO:0000313" key="4">
    <source>
        <dbReference type="EMBL" id="CAE0238315.1"/>
    </source>
</evidence>
<feature type="domain" description="Leucine-rich repeat-containing N-terminal plant-type" evidence="2">
    <location>
        <begin position="263"/>
        <end position="306"/>
    </location>
</feature>
<feature type="domain" description="Leucine-rich repeat-containing N-terminal plant-type" evidence="2">
    <location>
        <begin position="89"/>
        <end position="110"/>
    </location>
</feature>
<dbReference type="InterPro" id="IPR001611">
    <property type="entry name" value="Leu-rich_rpt"/>
</dbReference>
<protein>
    <recommendedName>
        <fullName evidence="2">Leucine-rich repeat-containing N-terminal plant-type domain-containing protein</fullName>
    </recommendedName>
</protein>
<evidence type="ECO:0000256" key="1">
    <source>
        <dbReference type="SAM" id="SignalP"/>
    </source>
</evidence>
<dbReference type="PANTHER" id="PTHR48010">
    <property type="entry name" value="OS05G0588300 PROTEIN"/>
    <property type="match status" value="1"/>
</dbReference>
<dbReference type="EMBL" id="HBIB01000674">
    <property type="protein sequence ID" value="CAE0238306.1"/>
    <property type="molecule type" value="Transcribed_RNA"/>
</dbReference>
<dbReference type="Pfam" id="PF08263">
    <property type="entry name" value="LRRNT_2"/>
    <property type="match status" value="2"/>
</dbReference>
<dbReference type="InterPro" id="IPR032675">
    <property type="entry name" value="LRR_dom_sf"/>
</dbReference>
<evidence type="ECO:0000313" key="3">
    <source>
        <dbReference type="EMBL" id="CAE0238306.1"/>
    </source>
</evidence>
<accession>A0A7S3CV48</accession>
<dbReference type="SUPFAM" id="SSF52047">
    <property type="entry name" value="RNI-like"/>
    <property type="match status" value="1"/>
</dbReference>
<feature type="signal peptide" evidence="1">
    <location>
        <begin position="1"/>
        <end position="17"/>
    </location>
</feature>
<name>A0A7S3CV48_9EUKA</name>
<dbReference type="AlphaFoldDB" id="A0A7S3CV48"/>
<dbReference type="InterPro" id="IPR013210">
    <property type="entry name" value="LRR_N_plant-typ"/>
</dbReference>
<keyword evidence="1" id="KW-0732">Signal</keyword>
<organism evidence="4">
    <name type="scientific">Palpitomonas bilix</name>
    <dbReference type="NCBI Taxonomy" id="652834"/>
    <lineage>
        <taxon>Eukaryota</taxon>
        <taxon>Eukaryota incertae sedis</taxon>
    </lineage>
</organism>
<proteinExistence type="predicted"/>
<sequence>MTVGFFYLFALLLTIHCYFEAPKHEILQGSPIFLQTSKETELRLALNELEQLQVSRVERLITEEEKHVETRALEILFAAMEGTSWKSSISWLNGQHPCASGSSWFGVHCSGSGHVVGISLSKQNLIGELPHGIFSSLQELKFVDISNNNISGELPSDIGSCSKIIFFDASHNSITGYVQDFFGTMDSLRFLFLHHNQFTGKSGSNICHNFLFRTTGSLPSSLVETQTLSVIAIHGNRVEGRPAYGRMQAHPPCTKVGQNYTIPSEKDVLLDVYESLNGWSWPRNRGWEEGQAGDPCLQCWYGVTCTLDGYVTELRLPKNALYGTIPSSLSSFRHLRVIDFSSNPIFGSLPQAALYLPSLRELDMSGTFMDPFSLALPSFGEELGSLGRWRWNGDLFHWRVHESVTL</sequence>